<keyword evidence="2" id="KW-1185">Reference proteome</keyword>
<dbReference type="EMBL" id="SOYY01000014">
    <property type="protein sequence ID" value="KAA0712411.1"/>
    <property type="molecule type" value="Genomic_DNA"/>
</dbReference>
<dbReference type="Proteomes" id="UP000324632">
    <property type="component" value="Chromosome 14"/>
</dbReference>
<sequence length="188" mass="19735">MLQYSLTDQSALGHHSDCDIVGGGQGQGRRNRGGSVVLRFTDSSVTALDAADSSPLPLKQDTGFECDRMMIGCSALSPASLGVLSLATPLVGGMRLVQWMCYNCTATRTGHKKSSPSSSVAIIMSINSLPAMATATANATNFSSAPSSSVTATVAVIFSAPALWPRVRYLLHSGLQRYGQDGRYLLCS</sequence>
<evidence type="ECO:0000313" key="2">
    <source>
        <dbReference type="Proteomes" id="UP000324632"/>
    </source>
</evidence>
<name>A0A5A9NTR7_9TELE</name>
<protein>
    <submittedName>
        <fullName evidence="1">Uncharacterized protein</fullName>
    </submittedName>
</protein>
<gene>
    <name evidence="1" type="ORF">E1301_Tti023107</name>
</gene>
<organism evidence="1 2">
    <name type="scientific">Triplophysa tibetana</name>
    <dbReference type="NCBI Taxonomy" id="1572043"/>
    <lineage>
        <taxon>Eukaryota</taxon>
        <taxon>Metazoa</taxon>
        <taxon>Chordata</taxon>
        <taxon>Craniata</taxon>
        <taxon>Vertebrata</taxon>
        <taxon>Euteleostomi</taxon>
        <taxon>Actinopterygii</taxon>
        <taxon>Neopterygii</taxon>
        <taxon>Teleostei</taxon>
        <taxon>Ostariophysi</taxon>
        <taxon>Cypriniformes</taxon>
        <taxon>Nemacheilidae</taxon>
        <taxon>Triplophysa</taxon>
    </lineage>
</organism>
<dbReference type="AlphaFoldDB" id="A0A5A9NTR7"/>
<proteinExistence type="predicted"/>
<evidence type="ECO:0000313" key="1">
    <source>
        <dbReference type="EMBL" id="KAA0712411.1"/>
    </source>
</evidence>
<comment type="caution">
    <text evidence="1">The sequence shown here is derived from an EMBL/GenBank/DDBJ whole genome shotgun (WGS) entry which is preliminary data.</text>
</comment>
<reference evidence="1 2" key="1">
    <citation type="journal article" date="2019" name="Mol. Ecol. Resour.">
        <title>Chromosome-level genome assembly of Triplophysa tibetana, a fish adapted to the harsh high-altitude environment of the Tibetan Plateau.</title>
        <authorList>
            <person name="Yang X."/>
            <person name="Liu H."/>
            <person name="Ma Z."/>
            <person name="Zou Y."/>
            <person name="Zou M."/>
            <person name="Mao Y."/>
            <person name="Li X."/>
            <person name="Wang H."/>
            <person name="Chen T."/>
            <person name="Wang W."/>
            <person name="Yang R."/>
        </authorList>
    </citation>
    <scope>NUCLEOTIDE SEQUENCE [LARGE SCALE GENOMIC DNA]</scope>
    <source>
        <strain evidence="1">TTIB1903HZAU</strain>
        <tissue evidence="1">Muscle</tissue>
    </source>
</reference>
<accession>A0A5A9NTR7</accession>